<dbReference type="Pfam" id="PF05438">
    <property type="entry name" value="TRH"/>
    <property type="match status" value="1"/>
</dbReference>
<feature type="region of interest" description="Disordered" evidence="3">
    <location>
        <begin position="216"/>
        <end position="405"/>
    </location>
</feature>
<dbReference type="SMART" id="SM01161">
    <property type="entry name" value="DUF1767"/>
    <property type="match status" value="1"/>
</dbReference>
<dbReference type="InterPro" id="IPR008857">
    <property type="entry name" value="TRH"/>
</dbReference>
<evidence type="ECO:0000256" key="3">
    <source>
        <dbReference type="SAM" id="MobiDB-lite"/>
    </source>
</evidence>
<dbReference type="InterPro" id="IPR049363">
    <property type="entry name" value="RMI1_N"/>
</dbReference>
<dbReference type="EMBL" id="JBICBT010000016">
    <property type="protein sequence ID" value="KAL3125913.1"/>
    <property type="molecule type" value="Genomic_DNA"/>
</dbReference>
<reference evidence="6 7" key="1">
    <citation type="submission" date="2024-10" db="EMBL/GenBank/DDBJ databases">
        <authorList>
            <person name="Kim D."/>
        </authorList>
    </citation>
    <scope>NUCLEOTIDE SEQUENCE [LARGE SCALE GENOMIC DNA]</scope>
    <source>
        <strain evidence="6">BH-2024</strain>
    </source>
</reference>
<evidence type="ECO:0000259" key="4">
    <source>
        <dbReference type="Pfam" id="PF08585"/>
    </source>
</evidence>
<protein>
    <recommendedName>
        <fullName evidence="2">RecQ-mediated genome instability protein 1</fullName>
    </recommendedName>
</protein>
<dbReference type="PANTHER" id="PTHR14790">
    <property type="entry name" value="RECQ-MEDIATED GENOME INSTABILITY PROTEIN 1 RMI1"/>
    <property type="match status" value="1"/>
</dbReference>
<gene>
    <name evidence="6" type="ORF">niasHT_009442</name>
</gene>
<dbReference type="Pfam" id="PF08585">
    <property type="entry name" value="RMI1_N_C"/>
    <property type="match status" value="1"/>
</dbReference>
<comment type="caution">
    <text evidence="6">The sequence shown here is derived from an EMBL/GenBank/DDBJ whole genome shotgun (WGS) entry which is preliminary data.</text>
</comment>
<name>A0ABD2MEN2_9BILA</name>
<accession>A0ABD2MEN2</accession>
<organism evidence="6 7">
    <name type="scientific">Heterodera trifolii</name>
    <dbReference type="NCBI Taxonomy" id="157864"/>
    <lineage>
        <taxon>Eukaryota</taxon>
        <taxon>Metazoa</taxon>
        <taxon>Ecdysozoa</taxon>
        <taxon>Nematoda</taxon>
        <taxon>Chromadorea</taxon>
        <taxon>Rhabditida</taxon>
        <taxon>Tylenchina</taxon>
        <taxon>Tylenchomorpha</taxon>
        <taxon>Tylenchoidea</taxon>
        <taxon>Heteroderidae</taxon>
        <taxon>Heteroderinae</taxon>
        <taxon>Heterodera</taxon>
    </lineage>
</organism>
<dbReference type="InterPro" id="IPR042470">
    <property type="entry name" value="RMI1_N_C_sf"/>
</dbReference>
<dbReference type="AlphaFoldDB" id="A0ABD2MEN2"/>
<sequence length="450" mass="50675">MVENISMVEQYFVERHIKLKRDWLLEALKFVTAANPQIHLVDSIYQQWLFTDLKESTEPINGLSKLIDGPSFQEPYIFQIRSLSDIGTSNWKQSKRLADPLYEEPTEFDQPNPFSGLCCFSLRLSDGVVELKAFEKKRVPDLPTIACPGSKILIYGKVELCRGYLFLTKENCQLLGGPKPTQCVPTVPFRQMSEQRNASGSSLIGEGPNCFDMTERQKPGSRSIGEGPNCFDTTERQKPESRSIGEGPNCFDTTERQKPGSRSIGEGPNCFDTTERQKPGSRSIGEGPNCFDTTERQKPGSRSIGEGPNCFDMTERQKPGSRSIGEGPNCFDTTERQKPESRSIGEGLNCFDTNERQNWQPKRAKPNNDSDNSKNNNGGEWQRKMASASSFKPDGPTHEEDDSELFGRRVSKFLRSLSSTRRRRQACIGIEQLMMDFDEEEERNANGTAN</sequence>
<dbReference type="PANTHER" id="PTHR14790:SF15">
    <property type="entry name" value="RECQ-MEDIATED GENOME INSTABILITY PROTEIN 1"/>
    <property type="match status" value="1"/>
</dbReference>
<evidence type="ECO:0000313" key="6">
    <source>
        <dbReference type="EMBL" id="KAL3125913.1"/>
    </source>
</evidence>
<evidence type="ECO:0000313" key="7">
    <source>
        <dbReference type="Proteomes" id="UP001620626"/>
    </source>
</evidence>
<proteinExistence type="inferred from homology"/>
<feature type="domain" description="RMI1 N-terminal" evidence="5">
    <location>
        <begin position="14"/>
        <end position="56"/>
    </location>
</feature>
<feature type="compositionally biased region" description="Basic and acidic residues" evidence="3">
    <location>
        <begin position="333"/>
        <end position="343"/>
    </location>
</feature>
<feature type="domain" description="RecQ mediated genome instability protein 1 OB-fold" evidence="4">
    <location>
        <begin position="72"/>
        <end position="177"/>
    </location>
</feature>
<feature type="compositionally biased region" description="Basic and acidic residues" evidence="3">
    <location>
        <begin position="233"/>
        <end position="243"/>
    </location>
</feature>
<evidence type="ECO:0000256" key="1">
    <source>
        <dbReference type="ARBA" id="ARBA00006395"/>
    </source>
</evidence>
<dbReference type="Gene3D" id="2.40.50.770">
    <property type="entry name" value="RecQ-mediated genome instability protein Rmi1, C-terminal domain"/>
    <property type="match status" value="1"/>
</dbReference>
<dbReference type="Pfam" id="PF21000">
    <property type="entry name" value="RMI1_N_N"/>
    <property type="match status" value="1"/>
</dbReference>
<evidence type="ECO:0000259" key="5">
    <source>
        <dbReference type="Pfam" id="PF21000"/>
    </source>
</evidence>
<comment type="similarity">
    <text evidence="1">Belongs to the RMI1 family.</text>
</comment>
<evidence type="ECO:0000256" key="2">
    <source>
        <dbReference type="ARBA" id="ARBA00018987"/>
    </source>
</evidence>
<dbReference type="InterPro" id="IPR013894">
    <property type="entry name" value="RMI1_OB"/>
</dbReference>
<keyword evidence="7" id="KW-1185">Reference proteome</keyword>
<dbReference type="Proteomes" id="UP001620626">
    <property type="component" value="Unassembled WGS sequence"/>
</dbReference>